<dbReference type="InterPro" id="IPR036412">
    <property type="entry name" value="HAD-like_sf"/>
</dbReference>
<dbReference type="SFLD" id="SFLDG01129">
    <property type="entry name" value="C1.5:_HAD__Beta-PGM__Phosphata"/>
    <property type="match status" value="1"/>
</dbReference>
<name>A0A1Y0HYI7_CELCE</name>
<protein>
    <submittedName>
        <fullName evidence="1">Hydrolase</fullName>
    </submittedName>
</protein>
<dbReference type="InterPro" id="IPR006439">
    <property type="entry name" value="HAD-SF_hydro_IA"/>
</dbReference>
<dbReference type="InterPro" id="IPR023198">
    <property type="entry name" value="PGP-like_dom2"/>
</dbReference>
<dbReference type="PANTHER" id="PTHR18901:SF38">
    <property type="entry name" value="PSEUDOURIDINE-5'-PHOSPHATASE"/>
    <property type="match status" value="1"/>
</dbReference>
<dbReference type="GO" id="GO:0016787">
    <property type="term" value="F:hydrolase activity"/>
    <property type="evidence" value="ECO:0007669"/>
    <property type="project" value="UniProtKB-KW"/>
</dbReference>
<dbReference type="CDD" id="cd07505">
    <property type="entry name" value="HAD_BPGM-like"/>
    <property type="match status" value="1"/>
</dbReference>
<evidence type="ECO:0000313" key="1">
    <source>
        <dbReference type="EMBL" id="ARU53278.1"/>
    </source>
</evidence>
<dbReference type="AlphaFoldDB" id="A0A1Y0HYI7"/>
<dbReference type="EMBL" id="CP021383">
    <property type="protein sequence ID" value="ARU53278.1"/>
    <property type="molecule type" value="Genomic_DNA"/>
</dbReference>
<keyword evidence="1" id="KW-0378">Hydrolase</keyword>
<dbReference type="RefSeq" id="WP_208863373.1">
    <property type="nucleotide sequence ID" value="NZ_CP021383.1"/>
</dbReference>
<accession>A0A1Y0HYI7</accession>
<dbReference type="PRINTS" id="PR00413">
    <property type="entry name" value="HADHALOGNASE"/>
</dbReference>
<dbReference type="Pfam" id="PF00702">
    <property type="entry name" value="Hydrolase"/>
    <property type="match status" value="1"/>
</dbReference>
<dbReference type="KEGG" id="cceu:CBR64_19415"/>
<gene>
    <name evidence="1" type="ORF">CBR64_19415</name>
</gene>
<dbReference type="SFLD" id="SFLDS00003">
    <property type="entry name" value="Haloacid_Dehalogenase"/>
    <property type="match status" value="1"/>
</dbReference>
<reference evidence="1 2" key="1">
    <citation type="submission" date="2017-05" db="EMBL/GenBank/DDBJ databases">
        <authorList>
            <person name="Song R."/>
            <person name="Chenine A.L."/>
            <person name="Ruprecht R.M."/>
        </authorList>
    </citation>
    <scope>NUCLEOTIDE SEQUENCE [LARGE SCALE GENOMIC DNA]</scope>
    <source>
        <strain evidence="1 2">PSBB019</strain>
    </source>
</reference>
<proteinExistence type="predicted"/>
<dbReference type="Gene3D" id="3.40.50.1000">
    <property type="entry name" value="HAD superfamily/HAD-like"/>
    <property type="match status" value="1"/>
</dbReference>
<dbReference type="InterPro" id="IPR023214">
    <property type="entry name" value="HAD_sf"/>
</dbReference>
<dbReference type="SUPFAM" id="SSF56784">
    <property type="entry name" value="HAD-like"/>
    <property type="match status" value="1"/>
</dbReference>
<dbReference type="Proteomes" id="UP000196228">
    <property type="component" value="Chromosome"/>
</dbReference>
<sequence length="238" mass="25082">MNAVHGTSSSVVLPDAVLWDMDGTLVDTEPYWIAAEHELVEAHGGTWTHEDAMSLVGNPLRESARIIRERGGVDLPIDEIVAFLLGRVVEQVQAAVPWQPGARELLTALREAGVPCALVTMSYRELAAPVAELAPDDAFQVLVCGDEVERGKPDPEPYLLAAERLGVDVTRCVAIEDSPAGIASARAAGAATLGVEAVVPVLPAPGLSRTPSLELVDLDLLARLVSGEVVDLMADDAA</sequence>
<dbReference type="NCBIfam" id="TIGR01509">
    <property type="entry name" value="HAD-SF-IA-v3"/>
    <property type="match status" value="1"/>
</dbReference>
<organism evidence="1 2">
    <name type="scientific">Cellulosimicrobium cellulans</name>
    <name type="common">Arthrobacter luteus</name>
    <dbReference type="NCBI Taxonomy" id="1710"/>
    <lineage>
        <taxon>Bacteria</taxon>
        <taxon>Bacillati</taxon>
        <taxon>Actinomycetota</taxon>
        <taxon>Actinomycetes</taxon>
        <taxon>Micrococcales</taxon>
        <taxon>Promicromonosporaceae</taxon>
        <taxon>Cellulosimicrobium</taxon>
    </lineage>
</organism>
<dbReference type="PANTHER" id="PTHR18901">
    <property type="entry name" value="2-DEOXYGLUCOSE-6-PHOSPHATE PHOSPHATASE 2"/>
    <property type="match status" value="1"/>
</dbReference>
<evidence type="ECO:0000313" key="2">
    <source>
        <dbReference type="Proteomes" id="UP000196228"/>
    </source>
</evidence>
<dbReference type="Gene3D" id="1.10.150.240">
    <property type="entry name" value="Putative phosphatase, domain 2"/>
    <property type="match status" value="1"/>
</dbReference>